<keyword evidence="6 16" id="KW-0378">Hydrolase</keyword>
<dbReference type="KEGG" id="vgo:GJW-30_1_03978"/>
<evidence type="ECO:0000313" key="16">
    <source>
        <dbReference type="EMBL" id="BAT61421.1"/>
    </source>
</evidence>
<feature type="binding site" evidence="12">
    <location>
        <position position="241"/>
    </location>
    <ligand>
        <name>substrate</name>
    </ligand>
</feature>
<evidence type="ECO:0000259" key="14">
    <source>
        <dbReference type="Pfam" id="PF01557"/>
    </source>
</evidence>
<evidence type="ECO:0000256" key="8">
    <source>
        <dbReference type="ARBA" id="ARBA00022842"/>
    </source>
</evidence>
<feature type="domain" description="Fumarylacetoacetase N-terminal" evidence="15">
    <location>
        <begin position="18"/>
        <end position="119"/>
    </location>
</feature>
<evidence type="ECO:0000256" key="7">
    <source>
        <dbReference type="ARBA" id="ARBA00022837"/>
    </source>
</evidence>
<dbReference type="Gene3D" id="2.30.30.230">
    <property type="entry name" value="Fumarylacetoacetase, N-terminal domain"/>
    <property type="match status" value="1"/>
</dbReference>
<evidence type="ECO:0000256" key="3">
    <source>
        <dbReference type="ARBA" id="ARBA00004782"/>
    </source>
</evidence>
<comment type="pathway">
    <text evidence="3">Amino-acid degradation; L-phenylalanine degradation; acetoacetate and fumarate from L-phenylalanine: step 6/6.</text>
</comment>
<dbReference type="GO" id="GO:0046872">
    <property type="term" value="F:metal ion binding"/>
    <property type="evidence" value="ECO:0007669"/>
    <property type="project" value="UniProtKB-KW"/>
</dbReference>
<keyword evidence="5 13" id="KW-0479">Metal-binding</keyword>
<dbReference type="InterPro" id="IPR036462">
    <property type="entry name" value="Fumarylacetoacetase_N_sf"/>
</dbReference>
<evidence type="ECO:0000256" key="1">
    <source>
        <dbReference type="ARBA" id="ARBA00001913"/>
    </source>
</evidence>
<dbReference type="InterPro" id="IPR011234">
    <property type="entry name" value="Fumarylacetoacetase-like_C"/>
</dbReference>
<dbReference type="FunFam" id="3.90.850.10:FF:000009">
    <property type="entry name" value="Fumarylacetoacetase"/>
    <property type="match status" value="1"/>
</dbReference>
<dbReference type="OrthoDB" id="3766879at2"/>
<keyword evidence="8 13" id="KW-0460">Magnesium</keyword>
<dbReference type="EMBL" id="AP014946">
    <property type="protein sequence ID" value="BAT61421.1"/>
    <property type="molecule type" value="Genomic_DNA"/>
</dbReference>
<dbReference type="AlphaFoldDB" id="A0A0S3PZT5"/>
<feature type="binding site" evidence="12">
    <location>
        <position position="143"/>
    </location>
    <ligand>
        <name>substrate</name>
    </ligand>
</feature>
<dbReference type="InterPro" id="IPR005959">
    <property type="entry name" value="Fumarylacetoacetase"/>
</dbReference>
<feature type="binding site" evidence="12">
    <location>
        <position position="129"/>
    </location>
    <ligand>
        <name>substrate</name>
    </ligand>
</feature>
<feature type="binding site" evidence="13">
    <location>
        <position position="234"/>
    </location>
    <ligand>
        <name>Ca(2+)</name>
        <dbReference type="ChEBI" id="CHEBI:29108"/>
    </ligand>
</feature>
<dbReference type="Pfam" id="PF09298">
    <property type="entry name" value="FAA_hydrolase_N"/>
    <property type="match status" value="1"/>
</dbReference>
<proteinExistence type="predicted"/>
<organism evidence="16 17">
    <name type="scientific">Variibacter gotjawalensis</name>
    <dbReference type="NCBI Taxonomy" id="1333996"/>
    <lineage>
        <taxon>Bacteria</taxon>
        <taxon>Pseudomonadati</taxon>
        <taxon>Pseudomonadota</taxon>
        <taxon>Alphaproteobacteria</taxon>
        <taxon>Hyphomicrobiales</taxon>
        <taxon>Nitrobacteraceae</taxon>
        <taxon>Variibacter</taxon>
    </lineage>
</organism>
<feature type="binding site" evidence="12">
    <location>
        <position position="352"/>
    </location>
    <ligand>
        <name>substrate</name>
    </ligand>
</feature>
<dbReference type="GO" id="GO:0004334">
    <property type="term" value="F:fumarylacetoacetase activity"/>
    <property type="evidence" value="ECO:0007669"/>
    <property type="project" value="UniProtKB-EC"/>
</dbReference>
<evidence type="ECO:0000256" key="10">
    <source>
        <dbReference type="ARBA" id="ARBA00023232"/>
    </source>
</evidence>
<accession>A0A0S3PZT5</accession>
<dbReference type="GO" id="GO:0006572">
    <property type="term" value="P:L-tyrosine catabolic process"/>
    <property type="evidence" value="ECO:0007669"/>
    <property type="project" value="UniProtKB-KW"/>
</dbReference>
<feature type="active site" description="Proton acceptor" evidence="11">
    <location>
        <position position="134"/>
    </location>
</feature>
<evidence type="ECO:0000256" key="6">
    <source>
        <dbReference type="ARBA" id="ARBA00022801"/>
    </source>
</evidence>
<evidence type="ECO:0000256" key="13">
    <source>
        <dbReference type="PIRSR" id="PIRSR605959-3"/>
    </source>
</evidence>
<name>A0A0S3PZT5_9BRAD</name>
<dbReference type="GO" id="GO:0006559">
    <property type="term" value="P:L-phenylalanine catabolic process"/>
    <property type="evidence" value="ECO:0007669"/>
    <property type="project" value="UniProtKB-UniPathway"/>
</dbReference>
<evidence type="ECO:0000256" key="12">
    <source>
        <dbReference type="PIRSR" id="PIRSR605959-2"/>
    </source>
</evidence>
<dbReference type="RefSeq" id="WP_096358121.1">
    <property type="nucleotide sequence ID" value="NZ_AP014946.1"/>
</dbReference>
<dbReference type="SUPFAM" id="SSF63433">
    <property type="entry name" value="Fumarylacetoacetate hydrolase, FAH, N-terminal domain"/>
    <property type="match status" value="1"/>
</dbReference>
<gene>
    <name evidence="16" type="ORF">GJW-30_1_03978</name>
</gene>
<feature type="binding site" evidence="13">
    <location>
        <position position="200"/>
    </location>
    <ligand>
        <name>Ca(2+)</name>
        <dbReference type="ChEBI" id="CHEBI:29108"/>
    </ligand>
</feature>
<comment type="cofactor">
    <cofactor evidence="1 13">
        <name>Ca(2+)</name>
        <dbReference type="ChEBI" id="CHEBI:29108"/>
    </cofactor>
</comment>
<keyword evidence="17" id="KW-1185">Reference proteome</keyword>
<evidence type="ECO:0000256" key="5">
    <source>
        <dbReference type="ARBA" id="ARBA00022723"/>
    </source>
</evidence>
<keyword evidence="9" id="KW-0828">Tyrosine catabolism</keyword>
<sequence length="423" mass="45651">MKSWIESANAPECHFPIQNLPYGAFRRADEAVRCGVAIGDQVLDLSVLEATGLIDAGSAPVFAQPTINAFMALGPTAWDSVREQLQSLLSHGGDDRLRGNDALRKRALVPMAEAELMLPIRIGGYTDFYAGKQHAFNVGTMFRGPENALPPNWLHIPIGYNGRASTVVVSGTDIRRPLGQMKAPDAAVPSFGPCKRLDIELEMGAIVGTPNRMGEPVTVAQADDMIFGYVLLNDWSARDIQAWEYVPLGPFQGKVFATSISPWVVTKAALAPFRVATPAREKELLPYLNEGGKPLLYDINLEVLMRPSGAKAATTLARTNYRNMYYSAAQQLAHHAVGGCKMETGDLLGSGTISGADKTGYGSLLEMSWGGKEPITLDSGEKRSFIEDGDTMTLTGWAAGDGYRIGFGECSGTILPSPKEPKW</sequence>
<keyword evidence="7 13" id="KW-0106">Calcium</keyword>
<evidence type="ECO:0000313" key="17">
    <source>
        <dbReference type="Proteomes" id="UP000236884"/>
    </source>
</evidence>
<keyword evidence="10" id="KW-0585">Phenylalanine catabolism</keyword>
<dbReference type="Gene3D" id="3.90.850.10">
    <property type="entry name" value="Fumarylacetoacetase-like, C-terminal domain"/>
    <property type="match status" value="1"/>
</dbReference>
<evidence type="ECO:0000256" key="11">
    <source>
        <dbReference type="PIRSR" id="PIRSR605959-1"/>
    </source>
</evidence>
<dbReference type="PANTHER" id="PTHR43069">
    <property type="entry name" value="FUMARYLACETOACETASE"/>
    <property type="match status" value="1"/>
</dbReference>
<dbReference type="SUPFAM" id="SSF56529">
    <property type="entry name" value="FAH"/>
    <property type="match status" value="1"/>
</dbReference>
<dbReference type="NCBIfam" id="TIGR01266">
    <property type="entry name" value="fum_ac_acetase"/>
    <property type="match status" value="1"/>
</dbReference>
<feature type="domain" description="Fumarylacetoacetase-like C-terminal" evidence="14">
    <location>
        <begin position="126"/>
        <end position="413"/>
    </location>
</feature>
<dbReference type="GO" id="GO:1902000">
    <property type="term" value="P:homogentisate catabolic process"/>
    <property type="evidence" value="ECO:0007669"/>
    <property type="project" value="TreeGrafter"/>
</dbReference>
<dbReference type="InterPro" id="IPR015377">
    <property type="entry name" value="Fumarylacetoacetase_N"/>
</dbReference>
<feature type="binding site" evidence="13">
    <location>
        <position position="202"/>
    </location>
    <ligand>
        <name>Ca(2+)</name>
        <dbReference type="ChEBI" id="CHEBI:29108"/>
    </ligand>
</feature>
<evidence type="ECO:0000256" key="2">
    <source>
        <dbReference type="ARBA" id="ARBA00001946"/>
    </source>
</evidence>
<dbReference type="PANTHER" id="PTHR43069:SF2">
    <property type="entry name" value="FUMARYLACETOACETASE"/>
    <property type="match status" value="1"/>
</dbReference>
<dbReference type="InterPro" id="IPR036663">
    <property type="entry name" value="Fumarylacetoacetase_C_sf"/>
</dbReference>
<feature type="binding site" evidence="13">
    <location>
        <position position="254"/>
    </location>
    <ligand>
        <name>Mg(2+)</name>
        <dbReference type="ChEBI" id="CHEBI:18420"/>
    </ligand>
</feature>
<reference evidence="16 17" key="1">
    <citation type="submission" date="2015-08" db="EMBL/GenBank/DDBJ databases">
        <title>Investigation of the bacterial diversity of lava forest soil.</title>
        <authorList>
            <person name="Lee J.S."/>
        </authorList>
    </citation>
    <scope>NUCLEOTIDE SEQUENCE [LARGE SCALE GENOMIC DNA]</scope>
    <source>
        <strain evidence="16 17">GJW-30</strain>
    </source>
</reference>
<comment type="cofactor">
    <cofactor evidence="2 13">
        <name>Mg(2+)</name>
        <dbReference type="ChEBI" id="CHEBI:18420"/>
    </cofactor>
</comment>
<dbReference type="Pfam" id="PF01557">
    <property type="entry name" value="FAA_hydrolase"/>
    <property type="match status" value="1"/>
</dbReference>
<evidence type="ECO:0000256" key="4">
    <source>
        <dbReference type="ARBA" id="ARBA00012094"/>
    </source>
</evidence>
<dbReference type="UniPathway" id="UPA00139">
    <property type="reaction ID" value="UER00341"/>
</dbReference>
<feature type="binding site" evidence="13">
    <location>
        <position position="234"/>
    </location>
    <ligand>
        <name>Mg(2+)</name>
        <dbReference type="ChEBI" id="CHEBI:18420"/>
    </ligand>
</feature>
<protein>
    <recommendedName>
        <fullName evidence="4">fumarylacetoacetase</fullName>
        <ecNumber evidence="4">3.7.1.2</ecNumber>
    </recommendedName>
</protein>
<feature type="binding site" evidence="12">
    <location>
        <position position="245"/>
    </location>
    <ligand>
        <name>substrate</name>
    </ligand>
</feature>
<dbReference type="EC" id="3.7.1.2" evidence="4"/>
<evidence type="ECO:0000259" key="15">
    <source>
        <dbReference type="Pfam" id="PF09298"/>
    </source>
</evidence>
<feature type="binding site" evidence="13">
    <location>
        <position position="258"/>
    </location>
    <ligand>
        <name>Mg(2+)</name>
        <dbReference type="ChEBI" id="CHEBI:18420"/>
    </ligand>
</feature>
<evidence type="ECO:0000256" key="9">
    <source>
        <dbReference type="ARBA" id="ARBA00022878"/>
    </source>
</evidence>
<dbReference type="Proteomes" id="UP000236884">
    <property type="component" value="Chromosome"/>
</dbReference>
<feature type="binding site" evidence="13">
    <location>
        <position position="127"/>
    </location>
    <ligand>
        <name>Ca(2+)</name>
        <dbReference type="ChEBI" id="CHEBI:29108"/>
    </ligand>
</feature>